<sequence>MSSMKKSILFFILMIGWLIVGCYEDKGHYDYIQLSGPVVAGIGESYTVYDGGNFDIHPTVTWTHGELENYTYSWKVDGILVSDKAELTEQVKDLPLKSGMYSEFVIKDEDTGVEYITPFKVTVASVYERGWMLLADQGETSMLSLVRNDKVVYEDVYRLANDADLAGGAVGIYEHWLPYSADVGQVFVACQKGPEYSVELDGNSLKKMVATKEEFVGGMPADFKPMSMNCVMNYDCLVSNGKLYVRYIEETDGAMYQDGLFPNFPYQGDFDYELSQWTTRGNVYFSNEVIGFDKLSSSYVVCCNGVLSKFGADNTPEPFFEPSNMNKTVLDGAAVAVAYPQDDYVVFLKSNTDNTIYVQQFYFWGWSSPKGFYSRGEEVFPEPNIINDDTKFAFCKDRPYVYIASGNILYEYNYKDNTVKTLRDDFGRPIRDIEICPTNPEHLGIVLENAENAEMSDFMVLDVSVVSGGKVLEGMEFYGKFGKVKHLKYKVGYQGDIMY</sequence>
<reference evidence="1 2" key="1">
    <citation type="submission" date="2018-08" db="EMBL/GenBank/DDBJ databases">
        <title>A genome reference for cultivated species of the human gut microbiota.</title>
        <authorList>
            <person name="Zou Y."/>
            <person name="Xue W."/>
            <person name="Luo G."/>
        </authorList>
    </citation>
    <scope>NUCLEOTIDE SEQUENCE [LARGE SCALE GENOMIC DNA]</scope>
    <source>
        <strain evidence="1 2">OF03-11</strain>
    </source>
</reference>
<dbReference type="EMBL" id="QSCO01000016">
    <property type="protein sequence ID" value="RGY05763.1"/>
    <property type="molecule type" value="Genomic_DNA"/>
</dbReference>
<evidence type="ECO:0000313" key="1">
    <source>
        <dbReference type="EMBL" id="RGY05763.1"/>
    </source>
</evidence>
<organism evidence="1 2">
    <name type="scientific">Odoribacter splanchnicus</name>
    <dbReference type="NCBI Taxonomy" id="28118"/>
    <lineage>
        <taxon>Bacteria</taxon>
        <taxon>Pseudomonadati</taxon>
        <taxon>Bacteroidota</taxon>
        <taxon>Bacteroidia</taxon>
        <taxon>Bacteroidales</taxon>
        <taxon>Odoribacteraceae</taxon>
        <taxon>Odoribacter</taxon>
    </lineage>
</organism>
<dbReference type="AlphaFoldDB" id="A0A413IAV5"/>
<dbReference type="Pfam" id="PF16407">
    <property type="entry name" value="PKD_2"/>
    <property type="match status" value="1"/>
</dbReference>
<evidence type="ECO:0000313" key="2">
    <source>
        <dbReference type="Proteomes" id="UP000284434"/>
    </source>
</evidence>
<name>A0A413IAV5_9BACT</name>
<accession>A0A413IAV5</accession>
<dbReference type="Proteomes" id="UP000284434">
    <property type="component" value="Unassembled WGS sequence"/>
</dbReference>
<comment type="caution">
    <text evidence="1">The sequence shown here is derived from an EMBL/GenBank/DDBJ whole genome shotgun (WGS) entry which is preliminary data.</text>
</comment>
<dbReference type="PROSITE" id="PS51257">
    <property type="entry name" value="PROKAR_LIPOPROTEIN"/>
    <property type="match status" value="1"/>
</dbReference>
<proteinExistence type="predicted"/>
<protein>
    <submittedName>
        <fullName evidence="1">Uncharacterized protein</fullName>
    </submittedName>
</protein>
<dbReference type="InterPro" id="IPR032183">
    <property type="entry name" value="PKD-like"/>
</dbReference>
<gene>
    <name evidence="1" type="ORF">DXA53_12040</name>
</gene>